<organism evidence="3 4">
    <name type="scientific">Symbiodinium pilosum</name>
    <name type="common">Dinoflagellate</name>
    <dbReference type="NCBI Taxonomy" id="2952"/>
    <lineage>
        <taxon>Eukaryota</taxon>
        <taxon>Sar</taxon>
        <taxon>Alveolata</taxon>
        <taxon>Dinophyceae</taxon>
        <taxon>Suessiales</taxon>
        <taxon>Symbiodiniaceae</taxon>
        <taxon>Symbiodinium</taxon>
    </lineage>
</organism>
<dbReference type="Gene3D" id="1.25.40.10">
    <property type="entry name" value="Tetratricopeptide repeat domain"/>
    <property type="match status" value="2"/>
</dbReference>
<sequence length="461" mass="49067">MPCSSSPSACASGSAWLHCLDVLSLARDCVLSADAVGCNSAIQCCGLANSWEGSIRLLQVLEGNCGFSHRTACETIASMSHRWEPSLSLLTTAAFANVELDTAVFNAASSALAGGDEWQATLLLAAGLESLGLQPTTSTLNAVATASARGRAWFLAVNALHHLPGLEDPAGVGAVVLACAESDQWRRCLSLLQLPTMLGSESLPARNAAITTLGRQGFVVKAVVVLRDAAQMRLRPTLTSFNAALDALTSNALACSESWSRALSILQDLRSGRLPPDEFTYQFAVFASQASGVHSSMLLARSWLAKAASAFCQRLRGSPGSHIVILDLLEEHDGLFSSLEAVFRKRVQPTWTRLQRLCHAAAAGSSRLADSVLEDFFGLEGHFTRLMLGSVFTAPEKEANWISAGALQARHCLQGFSVPVRRDPAAKSLCCFNSYRLSSNLSEAAGRRTTGHNVLQGRLLP</sequence>
<name>A0A812PDA2_SYMPI</name>
<feature type="non-terminal residue" evidence="3">
    <location>
        <position position="1"/>
    </location>
</feature>
<keyword evidence="4" id="KW-1185">Reference proteome</keyword>
<dbReference type="PANTHER" id="PTHR47447:SF17">
    <property type="entry name" value="OS12G0638900 PROTEIN"/>
    <property type="match status" value="1"/>
</dbReference>
<evidence type="ECO:0000256" key="2">
    <source>
        <dbReference type="SAM" id="SignalP"/>
    </source>
</evidence>
<keyword evidence="2" id="KW-0732">Signal</keyword>
<dbReference type="AlphaFoldDB" id="A0A812PDA2"/>
<feature type="chain" id="PRO_5032681185" description="Pentatricopeptide repeat-containing protein, chloroplastic" evidence="2">
    <location>
        <begin position="27"/>
        <end position="461"/>
    </location>
</feature>
<protein>
    <recommendedName>
        <fullName evidence="5">Pentatricopeptide repeat-containing protein, chloroplastic</fullName>
    </recommendedName>
</protein>
<dbReference type="InterPro" id="IPR011990">
    <property type="entry name" value="TPR-like_helical_dom_sf"/>
</dbReference>
<evidence type="ECO:0008006" key="5">
    <source>
        <dbReference type="Google" id="ProtNLM"/>
    </source>
</evidence>
<dbReference type="EMBL" id="CAJNIZ010013091">
    <property type="protein sequence ID" value="CAE7343128.1"/>
    <property type="molecule type" value="Genomic_DNA"/>
</dbReference>
<accession>A0A812PDA2</accession>
<evidence type="ECO:0000256" key="1">
    <source>
        <dbReference type="ARBA" id="ARBA00022737"/>
    </source>
</evidence>
<evidence type="ECO:0000313" key="3">
    <source>
        <dbReference type="EMBL" id="CAE7343128.1"/>
    </source>
</evidence>
<feature type="signal peptide" evidence="2">
    <location>
        <begin position="1"/>
        <end position="26"/>
    </location>
</feature>
<gene>
    <name evidence="3" type="ORF">SPIL2461_LOCUS8112</name>
</gene>
<proteinExistence type="predicted"/>
<reference evidence="3" key="1">
    <citation type="submission" date="2021-02" db="EMBL/GenBank/DDBJ databases">
        <authorList>
            <person name="Dougan E. K."/>
            <person name="Rhodes N."/>
            <person name="Thang M."/>
            <person name="Chan C."/>
        </authorList>
    </citation>
    <scope>NUCLEOTIDE SEQUENCE</scope>
</reference>
<dbReference type="Proteomes" id="UP000649617">
    <property type="component" value="Unassembled WGS sequence"/>
</dbReference>
<dbReference type="PANTHER" id="PTHR47447">
    <property type="entry name" value="OS03G0856100 PROTEIN"/>
    <property type="match status" value="1"/>
</dbReference>
<keyword evidence="1" id="KW-0677">Repeat</keyword>
<comment type="caution">
    <text evidence="3">The sequence shown here is derived from an EMBL/GenBank/DDBJ whole genome shotgun (WGS) entry which is preliminary data.</text>
</comment>
<evidence type="ECO:0000313" key="4">
    <source>
        <dbReference type="Proteomes" id="UP000649617"/>
    </source>
</evidence>